<dbReference type="AlphaFoldDB" id="A0A432GUX4"/>
<organism evidence="1 2">
    <name type="scientific">SAR324 cluster bacterium</name>
    <dbReference type="NCBI Taxonomy" id="2024889"/>
    <lineage>
        <taxon>Bacteria</taxon>
        <taxon>Deltaproteobacteria</taxon>
        <taxon>SAR324 cluster</taxon>
    </lineage>
</organism>
<protein>
    <submittedName>
        <fullName evidence="1">Uncharacterized protein</fullName>
    </submittedName>
</protein>
<dbReference type="Proteomes" id="UP000287917">
    <property type="component" value="Unassembled WGS sequence"/>
</dbReference>
<proteinExistence type="predicted"/>
<accession>A0A432GUX4</accession>
<dbReference type="EMBL" id="QNZK01000047">
    <property type="protein sequence ID" value="RTZ87278.1"/>
    <property type="molecule type" value="Genomic_DNA"/>
</dbReference>
<name>A0A432GUX4_9DELT</name>
<evidence type="ECO:0000313" key="2">
    <source>
        <dbReference type="Proteomes" id="UP000287917"/>
    </source>
</evidence>
<sequence length="66" mass="7783">MRRKCRKSEMVMSICFTWFPIGDLGAPYLYHKLGDFTRIGDFTWRVSDCEELVGQSHRMMGAMLYL</sequence>
<comment type="caution">
    <text evidence="1">The sequence shown here is derived from an EMBL/GenBank/DDBJ whole genome shotgun (WGS) entry which is preliminary data.</text>
</comment>
<reference evidence="1 2" key="1">
    <citation type="submission" date="2018-06" db="EMBL/GenBank/DDBJ databases">
        <title>Combined omics and stable isotope probing to characterize newly discovered Mariana Back-Arc vent microbial communities.</title>
        <authorList>
            <person name="Trembath-Reichert E."/>
            <person name="Huber J.A."/>
        </authorList>
    </citation>
    <scope>NUCLEOTIDE SEQUENCE [LARGE SCALE GENOMIC DNA]</scope>
    <source>
        <strain evidence="1">MAG 58</strain>
    </source>
</reference>
<gene>
    <name evidence="1" type="ORF">DSY96_01380</name>
</gene>
<evidence type="ECO:0000313" key="1">
    <source>
        <dbReference type="EMBL" id="RTZ87278.1"/>
    </source>
</evidence>